<proteinExistence type="predicted"/>
<evidence type="ECO:0000313" key="1">
    <source>
        <dbReference type="EMBL" id="AYA98832.1"/>
    </source>
</evidence>
<protein>
    <submittedName>
        <fullName evidence="1">Uncharacterized protein</fullName>
    </submittedName>
</protein>
<accession>A0A385PXX8</accession>
<name>A0A385PXX8_9FIRM</name>
<dbReference type="Proteomes" id="UP000265562">
    <property type="component" value="Chromosome"/>
</dbReference>
<dbReference type="EMBL" id="CP032364">
    <property type="protein sequence ID" value="AYA98832.1"/>
    <property type="molecule type" value="Genomic_DNA"/>
</dbReference>
<keyword evidence="2" id="KW-1185">Reference proteome</keyword>
<dbReference type="KEGG" id="lua:D4A81_02140"/>
<reference evidence="1 2" key="1">
    <citation type="submission" date="2018-09" db="EMBL/GenBank/DDBJ databases">
        <title>Genome sequencing of Lachnoanaerobaculum umeaense DSM 23576.</title>
        <authorList>
            <person name="Kook J.-K."/>
            <person name="Park S.-N."/>
            <person name="Lim Y.K."/>
        </authorList>
    </citation>
    <scope>NUCLEOTIDE SEQUENCE [LARGE SCALE GENOMIC DNA]</scope>
    <source>
        <strain evidence="2">DSM 23576 \ CCUG 58757</strain>
    </source>
</reference>
<organism evidence="1 2">
    <name type="scientific">Lachnoanaerobaculum umeaense</name>
    <dbReference type="NCBI Taxonomy" id="617123"/>
    <lineage>
        <taxon>Bacteria</taxon>
        <taxon>Bacillati</taxon>
        <taxon>Bacillota</taxon>
        <taxon>Clostridia</taxon>
        <taxon>Lachnospirales</taxon>
        <taxon>Lachnospiraceae</taxon>
        <taxon>Lachnoanaerobaculum</taxon>
    </lineage>
</organism>
<evidence type="ECO:0000313" key="2">
    <source>
        <dbReference type="Proteomes" id="UP000265562"/>
    </source>
</evidence>
<gene>
    <name evidence="1" type="ORF">D4A81_02140</name>
</gene>
<dbReference type="RefSeq" id="WP_111525266.1">
    <property type="nucleotide sequence ID" value="NZ_CP032364.1"/>
</dbReference>
<sequence length="547" mass="64904">MSDKNQIENAHFKRIVEIIFKETLGIRLEHNERTGEYTDYFPTNQLGRDIDIITGKKKRKYGINKEKIDKPERYTGALNEFFSKGEDKYFSKTKNLIEKLQKEEYIYNPNGTDIVSKCDSNTISIFNKLILDIWNHYCNQYFLGVKDSKIKAYKIQKETVDSIVEKFIEFRLPAILDFYRDRLPDIEKSLQVKDPNDMYGDIKTEYMWLFKNVIEKESFYSLSEDETRVFINTLYAISDMLDKIHHEDSYQINLEILDFFNRIHADNFENISIDDIRKIQGCIYAIAIETTDKSKQGNIKLTDNNNLIRIESGFKPISYKKKVEICVLALKNLLNNKNLKALNDKIRDEVYISLFENRIKKNRTVKISEIKDLEVLSLIYSNIAACGLQYIKYKSLNDTEYKKYIEICEEYYIYSRYIRYLIVRITKKFYGTDSDKYKDALLLLAKYYHALATRYFYEKKYSDCIAIRSVLYTFYHSIGLENKAIKQLGFSPIDLFEKEGGNEKLFKEMTKGTFEEGKKIFKSFSINIPTYEDYKEIYEKYKREGKI</sequence>
<dbReference type="AlphaFoldDB" id="A0A385PXX8"/>